<keyword evidence="4" id="KW-0472">Membrane</keyword>
<dbReference type="PROSITE" id="PS50923">
    <property type="entry name" value="SUSHI"/>
    <property type="match status" value="1"/>
</dbReference>
<evidence type="ECO:0000256" key="1">
    <source>
        <dbReference type="ARBA" id="ARBA00023157"/>
    </source>
</evidence>
<evidence type="ECO:0000256" key="2">
    <source>
        <dbReference type="PROSITE-ProRule" id="PRU00302"/>
    </source>
</evidence>
<comment type="caution">
    <text evidence="2">Lacks conserved residue(s) required for the propagation of feature annotation.</text>
</comment>
<evidence type="ECO:0000256" key="3">
    <source>
        <dbReference type="SAM" id="MobiDB-lite"/>
    </source>
</evidence>
<dbReference type="SUPFAM" id="SSF57535">
    <property type="entry name" value="Complement control module/SCR domain"/>
    <property type="match status" value="1"/>
</dbReference>
<dbReference type="AlphaFoldDB" id="A0A8W8P1Y5"/>
<dbReference type="Pfam" id="PF00084">
    <property type="entry name" value="Sushi"/>
    <property type="match status" value="1"/>
</dbReference>
<name>A0A8W8P1Y5_MAGGI</name>
<evidence type="ECO:0000259" key="5">
    <source>
        <dbReference type="PROSITE" id="PS50923"/>
    </source>
</evidence>
<reference evidence="6" key="1">
    <citation type="submission" date="2022-08" db="UniProtKB">
        <authorList>
            <consortium name="EnsemblMetazoa"/>
        </authorList>
    </citation>
    <scope>IDENTIFICATION</scope>
    <source>
        <strain evidence="6">05x7-T-G4-1.051#20</strain>
    </source>
</reference>
<feature type="transmembrane region" description="Helical" evidence="4">
    <location>
        <begin position="82"/>
        <end position="109"/>
    </location>
</feature>
<protein>
    <recommendedName>
        <fullName evidence="5">Sushi domain-containing protein</fullName>
    </recommendedName>
</protein>
<keyword evidence="2" id="KW-0768">Sushi</keyword>
<accession>A0A8W8P1Y5</accession>
<sequence length="243" mass="27365">MSLLECPPLLSLPKTETAHVTPEVVLSTHDRYIDAKVVISCPDDYHVVGPEAAVCLDTGSWNVEKLPHCSDITYGVPDSTKIYIAIFASCGVLVILSFAILIARILCVFRRPLEKSSRNDLGKSTESVASIRYFPQNGQFHDPVVPDLHQKETGFDSFYNPGYISNEMYPQTRYTEHTQDHWRGRQASYDSSFDGESSMGYIVDEPDSGQRDWSSTGSTDIDRFQNPRPCRIQEVVEDDRTSF</sequence>
<organism evidence="6 7">
    <name type="scientific">Magallana gigas</name>
    <name type="common">Pacific oyster</name>
    <name type="synonym">Crassostrea gigas</name>
    <dbReference type="NCBI Taxonomy" id="29159"/>
    <lineage>
        <taxon>Eukaryota</taxon>
        <taxon>Metazoa</taxon>
        <taxon>Spiralia</taxon>
        <taxon>Lophotrochozoa</taxon>
        <taxon>Mollusca</taxon>
        <taxon>Bivalvia</taxon>
        <taxon>Autobranchia</taxon>
        <taxon>Pteriomorphia</taxon>
        <taxon>Ostreida</taxon>
        <taxon>Ostreoidea</taxon>
        <taxon>Ostreidae</taxon>
        <taxon>Magallana</taxon>
    </lineage>
</organism>
<keyword evidence="1" id="KW-1015">Disulfide bond</keyword>
<keyword evidence="7" id="KW-1185">Reference proteome</keyword>
<dbReference type="EnsemblMetazoa" id="G9131.2">
    <property type="protein sequence ID" value="G9131.2:cds"/>
    <property type="gene ID" value="G9131"/>
</dbReference>
<evidence type="ECO:0000313" key="7">
    <source>
        <dbReference type="Proteomes" id="UP000005408"/>
    </source>
</evidence>
<dbReference type="Gene3D" id="2.10.70.10">
    <property type="entry name" value="Complement Module, domain 1"/>
    <property type="match status" value="1"/>
</dbReference>
<evidence type="ECO:0000256" key="4">
    <source>
        <dbReference type="SAM" id="Phobius"/>
    </source>
</evidence>
<proteinExistence type="predicted"/>
<evidence type="ECO:0000313" key="6">
    <source>
        <dbReference type="EnsemblMetazoa" id="G9131.2:cds"/>
    </source>
</evidence>
<keyword evidence="4" id="KW-0812">Transmembrane</keyword>
<dbReference type="InterPro" id="IPR035976">
    <property type="entry name" value="Sushi/SCR/CCP_sf"/>
</dbReference>
<keyword evidence="4" id="KW-1133">Transmembrane helix</keyword>
<dbReference type="EnsemblMetazoa" id="G9131.1">
    <property type="protein sequence ID" value="G9131.1:cds"/>
    <property type="gene ID" value="G9131"/>
</dbReference>
<dbReference type="InterPro" id="IPR000436">
    <property type="entry name" value="Sushi_SCR_CCP_dom"/>
</dbReference>
<dbReference type="Proteomes" id="UP000005408">
    <property type="component" value="Unassembled WGS sequence"/>
</dbReference>
<dbReference type="CDD" id="cd00033">
    <property type="entry name" value="CCP"/>
    <property type="match status" value="1"/>
</dbReference>
<feature type="region of interest" description="Disordered" evidence="3">
    <location>
        <begin position="202"/>
        <end position="243"/>
    </location>
</feature>
<feature type="domain" description="Sushi" evidence="5">
    <location>
        <begin position="4"/>
        <end position="71"/>
    </location>
</feature>